<dbReference type="Pfam" id="PF07729">
    <property type="entry name" value="FCD"/>
    <property type="match status" value="1"/>
</dbReference>
<reference evidence="6 7" key="1">
    <citation type="submission" date="2019-02" db="EMBL/GenBank/DDBJ databases">
        <title>Siculibacillus lacustris gen. nov., sp. nov., a new rosette-forming bacterium isolated from a freshwater crater lake (Lake St. Ana, Romania).</title>
        <authorList>
            <person name="Felfoldi T."/>
            <person name="Marton Z."/>
            <person name="Szabo A."/>
            <person name="Mentes A."/>
            <person name="Boka K."/>
            <person name="Marialigeti K."/>
            <person name="Mathe I."/>
            <person name="Koncz M."/>
            <person name="Schumann P."/>
            <person name="Toth E."/>
        </authorList>
    </citation>
    <scope>NUCLEOTIDE SEQUENCE [LARGE SCALE GENOMIC DNA]</scope>
    <source>
        <strain evidence="6 7">SA-279</strain>
    </source>
</reference>
<dbReference type="Gene3D" id="1.20.120.530">
    <property type="entry name" value="GntR ligand-binding domain-like"/>
    <property type="match status" value="1"/>
</dbReference>
<protein>
    <submittedName>
        <fullName evidence="6">GntR family transcriptional regulator</fullName>
    </submittedName>
</protein>
<evidence type="ECO:0000256" key="1">
    <source>
        <dbReference type="ARBA" id="ARBA00023015"/>
    </source>
</evidence>
<keyword evidence="2" id="KW-0238">DNA-binding</keyword>
<comment type="caution">
    <text evidence="6">The sequence shown here is derived from an EMBL/GenBank/DDBJ whole genome shotgun (WGS) entry which is preliminary data.</text>
</comment>
<dbReference type="SUPFAM" id="SSF46785">
    <property type="entry name" value="Winged helix' DNA-binding domain"/>
    <property type="match status" value="1"/>
</dbReference>
<dbReference type="InterPro" id="IPR000524">
    <property type="entry name" value="Tscrpt_reg_HTH_GntR"/>
</dbReference>
<evidence type="ECO:0000259" key="5">
    <source>
        <dbReference type="PROSITE" id="PS50949"/>
    </source>
</evidence>
<dbReference type="SMART" id="SM00345">
    <property type="entry name" value="HTH_GNTR"/>
    <property type="match status" value="1"/>
</dbReference>
<evidence type="ECO:0000313" key="7">
    <source>
        <dbReference type="Proteomes" id="UP000292781"/>
    </source>
</evidence>
<proteinExistence type="predicted"/>
<dbReference type="PROSITE" id="PS50949">
    <property type="entry name" value="HTH_GNTR"/>
    <property type="match status" value="1"/>
</dbReference>
<evidence type="ECO:0000256" key="4">
    <source>
        <dbReference type="SAM" id="MobiDB-lite"/>
    </source>
</evidence>
<accession>A0A4Q9VX06</accession>
<name>A0A4Q9VX06_9HYPH</name>
<dbReference type="Gene3D" id="1.10.10.10">
    <property type="entry name" value="Winged helix-like DNA-binding domain superfamily/Winged helix DNA-binding domain"/>
    <property type="match status" value="1"/>
</dbReference>
<dbReference type="PANTHER" id="PTHR43537:SF51">
    <property type="entry name" value="HTH-TYPE TRANSCRIPTIONAL REGULATOR LGOR-RELATED"/>
    <property type="match status" value="1"/>
</dbReference>
<keyword evidence="3" id="KW-0804">Transcription</keyword>
<dbReference type="InterPro" id="IPR036390">
    <property type="entry name" value="WH_DNA-bd_sf"/>
</dbReference>
<keyword evidence="7" id="KW-1185">Reference proteome</keyword>
<dbReference type="PANTHER" id="PTHR43537">
    <property type="entry name" value="TRANSCRIPTIONAL REGULATOR, GNTR FAMILY"/>
    <property type="match status" value="1"/>
</dbReference>
<sequence length="270" mass="30579">MTPSRERRSQSTMPNRRKFSDRSPQRRHRAEGRKAMLRGARETEKLDDDDGLIVRKSERAYQWLRDEILSFRMQPGVFIDKVEICAKLDVSKQPVTAALSRLEQEGLVEIYPQRGSYVARLRLVAMSESLFIRGALEAAAVRRIAEDGNELLLRSLTRNLEAQDQAILADAPARFFSLDMEFHSAIARAVPYPHVAHQVDIGLATVKRCRELFRPDASSLRGAFSAHRRILDALLARQSEVAAREMLDHVADYAAMLRGLADARPELFVG</sequence>
<dbReference type="Pfam" id="PF00392">
    <property type="entry name" value="GntR"/>
    <property type="match status" value="1"/>
</dbReference>
<dbReference type="EMBL" id="SJFN01000002">
    <property type="protein sequence ID" value="TBW40900.1"/>
    <property type="molecule type" value="Genomic_DNA"/>
</dbReference>
<dbReference type="SMART" id="SM00895">
    <property type="entry name" value="FCD"/>
    <property type="match status" value="1"/>
</dbReference>
<dbReference type="InterPro" id="IPR036388">
    <property type="entry name" value="WH-like_DNA-bd_sf"/>
</dbReference>
<dbReference type="InterPro" id="IPR008920">
    <property type="entry name" value="TF_FadR/GntR_C"/>
</dbReference>
<dbReference type="OrthoDB" id="9788098at2"/>
<evidence type="ECO:0000256" key="3">
    <source>
        <dbReference type="ARBA" id="ARBA00023163"/>
    </source>
</evidence>
<evidence type="ECO:0000313" key="6">
    <source>
        <dbReference type="EMBL" id="TBW40900.1"/>
    </source>
</evidence>
<organism evidence="6 7">
    <name type="scientific">Siculibacillus lacustris</name>
    <dbReference type="NCBI Taxonomy" id="1549641"/>
    <lineage>
        <taxon>Bacteria</taxon>
        <taxon>Pseudomonadati</taxon>
        <taxon>Pseudomonadota</taxon>
        <taxon>Alphaproteobacteria</taxon>
        <taxon>Hyphomicrobiales</taxon>
        <taxon>Ancalomicrobiaceae</taxon>
        <taxon>Siculibacillus</taxon>
    </lineage>
</organism>
<dbReference type="GO" id="GO:0003700">
    <property type="term" value="F:DNA-binding transcription factor activity"/>
    <property type="evidence" value="ECO:0007669"/>
    <property type="project" value="InterPro"/>
</dbReference>
<keyword evidence="1" id="KW-0805">Transcription regulation</keyword>
<dbReference type="AlphaFoldDB" id="A0A4Q9VX06"/>
<gene>
    <name evidence="6" type="ORF">EYW49_01735</name>
</gene>
<feature type="region of interest" description="Disordered" evidence="4">
    <location>
        <begin position="1"/>
        <end position="36"/>
    </location>
</feature>
<evidence type="ECO:0000256" key="2">
    <source>
        <dbReference type="ARBA" id="ARBA00023125"/>
    </source>
</evidence>
<dbReference type="InterPro" id="IPR011711">
    <property type="entry name" value="GntR_C"/>
</dbReference>
<feature type="domain" description="HTH gntR-type" evidence="5">
    <location>
        <begin position="54"/>
        <end position="121"/>
    </location>
</feature>
<dbReference type="Proteomes" id="UP000292781">
    <property type="component" value="Unassembled WGS sequence"/>
</dbReference>
<dbReference type="SUPFAM" id="SSF48008">
    <property type="entry name" value="GntR ligand-binding domain-like"/>
    <property type="match status" value="1"/>
</dbReference>
<dbReference type="GO" id="GO:0003677">
    <property type="term" value="F:DNA binding"/>
    <property type="evidence" value="ECO:0007669"/>
    <property type="project" value="UniProtKB-KW"/>
</dbReference>